<gene>
    <name evidence="10" type="primary">rafA</name>
    <name evidence="10" type="ORF">LA5096_02815</name>
</gene>
<dbReference type="InterPro" id="IPR031705">
    <property type="entry name" value="Glyco_hydro_36_C"/>
</dbReference>
<dbReference type="GO" id="GO:0016052">
    <property type="term" value="P:carbohydrate catabolic process"/>
    <property type="evidence" value="ECO:0007669"/>
    <property type="project" value="InterPro"/>
</dbReference>
<dbReference type="GO" id="GO:0004557">
    <property type="term" value="F:alpha-galactosidase activity"/>
    <property type="evidence" value="ECO:0007669"/>
    <property type="project" value="UniProtKB-UniRule"/>
</dbReference>
<feature type="active site" description="Nucleophile" evidence="6">
    <location>
        <position position="439"/>
    </location>
</feature>
<evidence type="ECO:0000256" key="7">
    <source>
        <dbReference type="PIRSR" id="PIRSR005536-2"/>
    </source>
</evidence>
<comment type="similarity">
    <text evidence="5">Belongs to the glycosyl hydrolase.</text>
</comment>
<dbReference type="PANTHER" id="PTHR43053:SF3">
    <property type="entry name" value="ALPHA-GALACTOSIDASE C-RELATED"/>
    <property type="match status" value="1"/>
</dbReference>
<dbReference type="Pfam" id="PF16875">
    <property type="entry name" value="Glyco_hydro_36N"/>
    <property type="match status" value="1"/>
</dbReference>
<feature type="binding site" evidence="7">
    <location>
        <position position="474"/>
    </location>
    <ligand>
        <name>substrate</name>
    </ligand>
</feature>
<dbReference type="InterPro" id="IPR013780">
    <property type="entry name" value="Glyco_hydro_b"/>
</dbReference>
<reference evidence="11" key="1">
    <citation type="submission" date="2015-07" db="EMBL/GenBank/DDBJ databases">
        <authorList>
            <person name="Rodrigo-Torres Lidia"/>
            <person name="Arahal R.David."/>
        </authorList>
    </citation>
    <scope>NUCLEOTIDE SEQUENCE [LARGE SCALE GENOMIC DNA]</scope>
    <source>
        <strain evidence="11">CECT 5096</strain>
    </source>
</reference>
<dbReference type="InterPro" id="IPR038417">
    <property type="entry name" value="Alpga-gal_N_sf"/>
</dbReference>
<feature type="binding site" evidence="7">
    <location>
        <begin position="437"/>
        <end position="441"/>
    </location>
    <ligand>
        <name>substrate</name>
    </ligand>
</feature>
<dbReference type="AlphaFoldDB" id="A0A0M7A996"/>
<feature type="active site" description="Proton donor" evidence="6">
    <location>
        <position position="496"/>
    </location>
</feature>
<feature type="binding site" evidence="7">
    <location>
        <position position="404"/>
    </location>
    <ligand>
        <name>substrate</name>
    </ligand>
</feature>
<name>A0A0M7A996_9HYPH</name>
<feature type="domain" description="Glycosyl hydrolase family 36 C-terminal" evidence="8">
    <location>
        <begin position="601"/>
        <end position="678"/>
    </location>
</feature>
<proteinExistence type="inferred from homology"/>
<dbReference type="STRING" id="311410.LA5095_01561"/>
<evidence type="ECO:0000259" key="8">
    <source>
        <dbReference type="Pfam" id="PF16874"/>
    </source>
</evidence>
<dbReference type="Pfam" id="PF16874">
    <property type="entry name" value="Glyco_hydro_36C"/>
    <property type="match status" value="1"/>
</dbReference>
<feature type="binding site" evidence="7">
    <location>
        <position position="496"/>
    </location>
    <ligand>
        <name>substrate</name>
    </ligand>
</feature>
<feature type="domain" description="Glycosyl hydrolase family 36 N-terminal" evidence="9">
    <location>
        <begin position="24"/>
        <end position="243"/>
    </location>
</feature>
<dbReference type="GeneID" id="97670183"/>
<dbReference type="InterPro" id="IPR013785">
    <property type="entry name" value="Aldolase_TIM"/>
</dbReference>
<dbReference type="InterPro" id="IPR050985">
    <property type="entry name" value="Alpha-glycosidase_related"/>
</dbReference>
<dbReference type="EMBL" id="CXWC01000010">
    <property type="protein sequence ID" value="CTQ71191.1"/>
    <property type="molecule type" value="Genomic_DNA"/>
</dbReference>
<evidence type="ECO:0000313" key="10">
    <source>
        <dbReference type="EMBL" id="CTQ71191.1"/>
    </source>
</evidence>
<evidence type="ECO:0000256" key="1">
    <source>
        <dbReference type="ARBA" id="ARBA00001255"/>
    </source>
</evidence>
<sequence>MQARTWHLGDAHQSLVLASFGDSLPEAVYWGPPLPEKESLQSLAAASATDVTGGMVDSNAPISLSPEASRTFPGQAGLAGRDAEGNPLTPDFRFAGEASNDHGLTLTYEDAALDLSLVFDLTLTPETSLLQMQTQLESQGRITVDWLAAPVMPVPAHTGEMIEFSGRWCAEFQTRRLPFAPGARVRDNRTGRSDHAHFPGLIVCSAQTSNTSGEAYAFHYAWSGGHRMVAEELADGRRHVQFGHASASMKGNHTFRTAPLLATYAASGFNSAAVRFQRHARNRLVSGEKTPRPVHYNCWEAVYFDHKIEELKSIASRAADLGAERFVLDDGWFGLRDNDTSSLGDWGIDRRKYPDGLAPLVEHVKGLGLEFGIWFEPEMINEDSDLFRSHPEWVLGPLNQVRGRQQLCLDMSRDDVRTYLYDCIAEVLSTNDIGYIKWDHNRVLPIVDAAQTEGTYALIDRLRADFPHVEIESCASGGGRVDFGILKRTQRVWLSDSNDALERQRIQHDAALFLPASVTGSHVGPRKCHTSGRTLNMKFRAWTAAQRHMGFEMDPRELTDEEAAVLKHVTGWWKANRDWMVHADILRLDCPDPALIAEQQLAEDKSRFVVFAALTRPSNQILQPPLRLTGLEAGAQYTIKLINREDAADLSRGSPFLKENDLVASGQYLMSHGLNLPWCFPETIWVLEAQRI</sequence>
<dbReference type="Gene3D" id="3.20.20.70">
    <property type="entry name" value="Aldolase class I"/>
    <property type="match status" value="1"/>
</dbReference>
<dbReference type="SUPFAM" id="SSF51445">
    <property type="entry name" value="(Trans)glycosidases"/>
    <property type="match status" value="1"/>
</dbReference>
<comment type="catalytic activity">
    <reaction evidence="1 5">
        <text>Hydrolysis of terminal, non-reducing alpha-D-galactose residues in alpha-D-galactosides, including galactose oligosaccharides, galactomannans and galactolipids.</text>
        <dbReference type="EC" id="3.2.1.22"/>
    </reaction>
</comment>
<dbReference type="InterPro" id="IPR031704">
    <property type="entry name" value="Glyco_hydro_36_N"/>
</dbReference>
<dbReference type="PIRSF" id="PIRSF005536">
    <property type="entry name" value="Agal"/>
    <property type="match status" value="1"/>
</dbReference>
<dbReference type="Gene3D" id="2.70.98.60">
    <property type="entry name" value="alpha-galactosidase from lactobacil brevis"/>
    <property type="match status" value="1"/>
</dbReference>
<evidence type="ECO:0000256" key="3">
    <source>
        <dbReference type="ARBA" id="ARBA00022801"/>
    </source>
</evidence>
<dbReference type="Pfam" id="PF02065">
    <property type="entry name" value="Melibiase"/>
    <property type="match status" value="1"/>
</dbReference>
<keyword evidence="11" id="KW-1185">Reference proteome</keyword>
<keyword evidence="4 5" id="KW-0326">Glycosidase</keyword>
<dbReference type="RefSeq" id="WP_055113651.1">
    <property type="nucleotide sequence ID" value="NZ_CXWA01000001.1"/>
</dbReference>
<dbReference type="InterPro" id="IPR017853">
    <property type="entry name" value="GH"/>
</dbReference>
<dbReference type="Gene3D" id="2.60.40.1180">
    <property type="entry name" value="Golgi alpha-mannosidase II"/>
    <property type="match status" value="1"/>
</dbReference>
<dbReference type="PANTHER" id="PTHR43053">
    <property type="entry name" value="GLYCOSIDASE FAMILY 31"/>
    <property type="match status" value="1"/>
</dbReference>
<dbReference type="EC" id="3.2.1.22" evidence="2 5"/>
<dbReference type="Proteomes" id="UP000049983">
    <property type="component" value="Unassembled WGS sequence"/>
</dbReference>
<feature type="binding site" evidence="7">
    <location>
        <position position="168"/>
    </location>
    <ligand>
        <name>substrate</name>
    </ligand>
</feature>
<evidence type="ECO:0000256" key="4">
    <source>
        <dbReference type="ARBA" id="ARBA00023295"/>
    </source>
</evidence>
<evidence type="ECO:0000256" key="6">
    <source>
        <dbReference type="PIRSR" id="PIRSR005536-1"/>
    </source>
</evidence>
<evidence type="ECO:0000259" key="9">
    <source>
        <dbReference type="Pfam" id="PF16875"/>
    </source>
</evidence>
<dbReference type="PRINTS" id="PR00743">
    <property type="entry name" value="GLHYDRLASE36"/>
</dbReference>
<evidence type="ECO:0000256" key="2">
    <source>
        <dbReference type="ARBA" id="ARBA00012755"/>
    </source>
</evidence>
<accession>A0A0M7A996</accession>
<evidence type="ECO:0000313" key="11">
    <source>
        <dbReference type="Proteomes" id="UP000049983"/>
    </source>
</evidence>
<evidence type="ECO:0000256" key="5">
    <source>
        <dbReference type="PIRNR" id="PIRNR005536"/>
    </source>
</evidence>
<protein>
    <recommendedName>
        <fullName evidence="2 5">Alpha-galactosidase</fullName>
        <ecNumber evidence="2 5">3.2.1.22</ecNumber>
    </recommendedName>
</protein>
<dbReference type="CDD" id="cd14791">
    <property type="entry name" value="GH36"/>
    <property type="match status" value="1"/>
</dbReference>
<dbReference type="FunFam" id="3.20.20.70:FF:000118">
    <property type="entry name" value="Alpha-galactosidase"/>
    <property type="match status" value="1"/>
</dbReference>
<keyword evidence="3 5" id="KW-0378">Hydrolase</keyword>
<feature type="binding site" evidence="7">
    <location>
        <begin position="329"/>
        <end position="330"/>
    </location>
    <ligand>
        <name>substrate</name>
    </ligand>
</feature>
<dbReference type="InterPro" id="IPR002252">
    <property type="entry name" value="Glyco_hydro_36"/>
</dbReference>
<dbReference type="OrthoDB" id="9758822at2"/>
<organism evidence="10 11">
    <name type="scientific">Roseibium album</name>
    <dbReference type="NCBI Taxonomy" id="311410"/>
    <lineage>
        <taxon>Bacteria</taxon>
        <taxon>Pseudomonadati</taxon>
        <taxon>Pseudomonadota</taxon>
        <taxon>Alphaproteobacteria</taxon>
        <taxon>Hyphomicrobiales</taxon>
        <taxon>Stappiaceae</taxon>
        <taxon>Roseibium</taxon>
    </lineage>
</organism>